<feature type="domain" description="Glycosyl transferase family 1" evidence="2">
    <location>
        <begin position="230"/>
        <end position="370"/>
    </location>
</feature>
<dbReference type="EMBL" id="JAOTPL010000011">
    <property type="protein sequence ID" value="MCU7694614.1"/>
    <property type="molecule type" value="Genomic_DNA"/>
</dbReference>
<name>A0AAE3IMH1_9BACT</name>
<comment type="caution">
    <text evidence="4">The sequence shown here is derived from an EMBL/GenBank/DDBJ whole genome shotgun (WGS) entry which is preliminary data.</text>
</comment>
<dbReference type="PANTHER" id="PTHR46401:SF2">
    <property type="entry name" value="GLYCOSYLTRANSFERASE WBBK-RELATED"/>
    <property type="match status" value="1"/>
</dbReference>
<evidence type="ECO:0000313" key="4">
    <source>
        <dbReference type="EMBL" id="MCU7694614.1"/>
    </source>
</evidence>
<dbReference type="Proteomes" id="UP001209317">
    <property type="component" value="Unassembled WGS sequence"/>
</dbReference>
<keyword evidence="4" id="KW-0328">Glycosyltransferase</keyword>
<gene>
    <name evidence="4" type="ORF">OD355_08815</name>
</gene>
<dbReference type="PANTHER" id="PTHR46401">
    <property type="entry name" value="GLYCOSYLTRANSFERASE WBBK-RELATED"/>
    <property type="match status" value="1"/>
</dbReference>
<dbReference type="RefSeq" id="WP_263038100.1">
    <property type="nucleotide sequence ID" value="NZ_JAOTPL010000011.1"/>
</dbReference>
<keyword evidence="1 4" id="KW-0808">Transferase</keyword>
<evidence type="ECO:0000256" key="1">
    <source>
        <dbReference type="ARBA" id="ARBA00022679"/>
    </source>
</evidence>
<dbReference type="Gene3D" id="3.40.50.2000">
    <property type="entry name" value="Glycogen Phosphorylase B"/>
    <property type="match status" value="2"/>
</dbReference>
<dbReference type="GO" id="GO:0016757">
    <property type="term" value="F:glycosyltransferase activity"/>
    <property type="evidence" value="ECO:0007669"/>
    <property type="project" value="UniProtKB-KW"/>
</dbReference>
<evidence type="ECO:0000259" key="2">
    <source>
        <dbReference type="Pfam" id="PF00534"/>
    </source>
</evidence>
<dbReference type="Pfam" id="PF00534">
    <property type="entry name" value="Glycos_transf_1"/>
    <property type="match status" value="1"/>
</dbReference>
<protein>
    <submittedName>
        <fullName evidence="4">Glycosyltransferase</fullName>
        <ecNumber evidence="4">2.4.-.-</ecNumber>
    </submittedName>
</protein>
<dbReference type="Pfam" id="PF13439">
    <property type="entry name" value="Glyco_transf_4"/>
    <property type="match status" value="1"/>
</dbReference>
<reference evidence="4" key="1">
    <citation type="submission" date="2022-10" db="EMBL/GenBank/DDBJ databases">
        <authorList>
            <person name="Kim H.S."/>
            <person name="Kim J.-S."/>
            <person name="Suh M.K."/>
            <person name="Eom M.K."/>
            <person name="Lee J.-S."/>
        </authorList>
    </citation>
    <scope>NUCLEOTIDE SEQUENCE</scope>
    <source>
        <strain evidence="4">LIP-5</strain>
    </source>
</reference>
<organism evidence="4 5">
    <name type="scientific">Haoranjiania flava</name>
    <dbReference type="NCBI Taxonomy" id="1856322"/>
    <lineage>
        <taxon>Bacteria</taxon>
        <taxon>Pseudomonadati</taxon>
        <taxon>Bacteroidota</taxon>
        <taxon>Chitinophagia</taxon>
        <taxon>Chitinophagales</taxon>
        <taxon>Chitinophagaceae</taxon>
        <taxon>Haoranjiania</taxon>
    </lineage>
</organism>
<accession>A0AAE3IMH1</accession>
<evidence type="ECO:0000259" key="3">
    <source>
        <dbReference type="Pfam" id="PF13439"/>
    </source>
</evidence>
<feature type="domain" description="Glycosyltransferase subfamily 4-like N-terminal" evidence="3">
    <location>
        <begin position="76"/>
        <end position="216"/>
    </location>
</feature>
<sequence length="403" mass="46415">MKILQINTVVNSGSTGRIAEDIGTNAIENGWDSYIAFGRNERPSCSTKIKIGNEWDNKYHAFKTRLFDNHGFASNDATKKFIEKMKIINPDIIHLHNLHGYYLNVELLFNYLKKSEIPTVWTLHDCWAFTGHCTHFTYVNCNKWKSQCFKCPQKLEYPKSYLLDNSMNNYILKKAIFSGLNNLTIVTVSEWLKNIVTESFLNKLPIYRIYNGIDTKKFNFRNGTNLLSKYPIRNKFLLLGVASTWNNRKGFEDYIELSKNLNDDELLVLIGLSSKQVKQLPSKILGIEKTENIDELINWYSLVDIVLNLSHEETFGMTTIEGFACGTPAIVYNCTASPELITNNTGIVVEKYDYDGLRSAINTIKNNGKSYYYSNCVDLVNKKFEKSLMTKNYMNLYKKLLTI</sequence>
<dbReference type="InterPro" id="IPR001296">
    <property type="entry name" value="Glyco_trans_1"/>
</dbReference>
<keyword evidence="5" id="KW-1185">Reference proteome</keyword>
<dbReference type="AlphaFoldDB" id="A0AAE3IMH1"/>
<evidence type="ECO:0000313" key="5">
    <source>
        <dbReference type="Proteomes" id="UP001209317"/>
    </source>
</evidence>
<dbReference type="SUPFAM" id="SSF53756">
    <property type="entry name" value="UDP-Glycosyltransferase/glycogen phosphorylase"/>
    <property type="match status" value="1"/>
</dbReference>
<proteinExistence type="predicted"/>
<dbReference type="EC" id="2.4.-.-" evidence="4"/>
<dbReference type="InterPro" id="IPR028098">
    <property type="entry name" value="Glyco_trans_4-like_N"/>
</dbReference>